<evidence type="ECO:0000313" key="4">
    <source>
        <dbReference type="Proteomes" id="UP000245909"/>
    </source>
</evidence>
<dbReference type="GO" id="GO:0005886">
    <property type="term" value="C:plasma membrane"/>
    <property type="evidence" value="ECO:0007669"/>
    <property type="project" value="TreeGrafter"/>
</dbReference>
<dbReference type="Proteomes" id="UP000245909">
    <property type="component" value="Unassembled WGS sequence"/>
</dbReference>
<dbReference type="Gene3D" id="2.40.50.100">
    <property type="match status" value="2"/>
</dbReference>
<gene>
    <name evidence="3" type="ORF">C8D76_10335</name>
</gene>
<evidence type="ECO:0000313" key="3">
    <source>
        <dbReference type="EMBL" id="PVX40468.1"/>
    </source>
</evidence>
<dbReference type="Gene3D" id="2.40.30.170">
    <property type="match status" value="1"/>
</dbReference>
<proteinExistence type="predicted"/>
<name>A0A2U0TA64_9PAST</name>
<dbReference type="AlphaFoldDB" id="A0A2U0TA64"/>
<dbReference type="OrthoDB" id="9778236at2"/>
<dbReference type="SUPFAM" id="SSF111369">
    <property type="entry name" value="HlyD-like secretion proteins"/>
    <property type="match status" value="2"/>
</dbReference>
<feature type="coiled-coil region" evidence="1">
    <location>
        <begin position="77"/>
        <end position="111"/>
    </location>
</feature>
<accession>A0A2U0TA64</accession>
<dbReference type="PANTHER" id="PTHR30438:SF2">
    <property type="entry name" value="MEMBRANE PROTEIN"/>
    <property type="match status" value="1"/>
</dbReference>
<dbReference type="RefSeq" id="WP_116631348.1">
    <property type="nucleotide sequence ID" value="NZ_QENU01000003.1"/>
</dbReference>
<organism evidence="3 4">
    <name type="scientific">Alitibacter langaaensis DSM 22999</name>
    <dbReference type="NCBI Taxonomy" id="1122935"/>
    <lineage>
        <taxon>Bacteria</taxon>
        <taxon>Pseudomonadati</taxon>
        <taxon>Pseudomonadota</taxon>
        <taxon>Gammaproteobacteria</taxon>
        <taxon>Pasteurellales</taxon>
        <taxon>Pasteurellaceae</taxon>
        <taxon>Alitibacter</taxon>
    </lineage>
</organism>
<evidence type="ECO:0000256" key="1">
    <source>
        <dbReference type="SAM" id="Coils"/>
    </source>
</evidence>
<dbReference type="EMBL" id="QENU01000003">
    <property type="protein sequence ID" value="PVX40468.1"/>
    <property type="molecule type" value="Genomic_DNA"/>
</dbReference>
<dbReference type="Gene3D" id="1.10.287.470">
    <property type="entry name" value="Helix hairpin bin"/>
    <property type="match status" value="1"/>
</dbReference>
<comment type="caution">
    <text evidence="3">The sequence shown here is derived from an EMBL/GenBank/DDBJ whole genome shotgun (WGS) entry which is preliminary data.</text>
</comment>
<dbReference type="InterPro" id="IPR058647">
    <property type="entry name" value="BSH_CzcB-like"/>
</dbReference>
<protein>
    <submittedName>
        <fullName evidence="3">HlyD family secretion protein</fullName>
    </submittedName>
</protein>
<reference evidence="3 4" key="1">
    <citation type="submission" date="2018-05" db="EMBL/GenBank/DDBJ databases">
        <title>Genomic Encyclopedia of Type Strains, Phase IV (KMG-IV): sequencing the most valuable type-strain genomes for metagenomic binning, comparative biology and taxonomic classification.</title>
        <authorList>
            <person name="Goeker M."/>
        </authorList>
    </citation>
    <scope>NUCLEOTIDE SEQUENCE [LARGE SCALE GENOMIC DNA]</scope>
    <source>
        <strain evidence="3 4">DSM 22999</strain>
    </source>
</reference>
<keyword evidence="1" id="KW-0175">Coiled coil</keyword>
<feature type="domain" description="CzcB-like barrel-sandwich hybrid" evidence="2">
    <location>
        <begin position="47"/>
        <end position="224"/>
    </location>
</feature>
<keyword evidence="4" id="KW-1185">Reference proteome</keyword>
<evidence type="ECO:0000259" key="2">
    <source>
        <dbReference type="Pfam" id="PF25973"/>
    </source>
</evidence>
<feature type="coiled-coil region" evidence="1">
    <location>
        <begin position="164"/>
        <end position="191"/>
    </location>
</feature>
<dbReference type="PANTHER" id="PTHR30438">
    <property type="entry name" value="36 KDA ANTIGEN-RELATED"/>
    <property type="match status" value="1"/>
</dbReference>
<sequence length="337" mass="36831">MKKSILFFVAIVLAGGVLCWKMFQSENSLPTGIAGVNGRITLERIDVASLYSGKVEEVYVKEGDNVQKDQVLVRLSSTQAQSQVDAMQAQIEQAKAQKQQALDNVIKAQSDVTAKQQQFSIAKLELDNAKKLRRANLISATELEQRQTSFAAAQASLTASKASVTQAQSAVEQAEALIAQAQASYQQAKSHQDDLLIRSPIDGRVEYKLVNVGNVVGIGGRVISILDLQDTYINIFLPSQQSNQLKIGSEGRIVIDGVDAVFPAKVTFIASNAQFTPKSVETAEERAKLMFKVKLQIPEEVIAQHPDFFKGGMMAMGYVKYDDNAQWPADLAVKLPQ</sequence>
<dbReference type="Pfam" id="PF25973">
    <property type="entry name" value="BSH_CzcB"/>
    <property type="match status" value="1"/>
</dbReference>